<evidence type="ECO:0000313" key="23">
    <source>
        <dbReference type="Proteomes" id="UP000601435"/>
    </source>
</evidence>
<dbReference type="EMBL" id="CAJNJA010006530">
    <property type="protein sequence ID" value="CAE7211527.1"/>
    <property type="molecule type" value="Genomic_DNA"/>
</dbReference>
<dbReference type="InterPro" id="IPR002942">
    <property type="entry name" value="S4_RNA-bd"/>
</dbReference>
<evidence type="ECO:0000256" key="8">
    <source>
        <dbReference type="ARBA" id="ARBA00023014"/>
    </source>
</evidence>
<dbReference type="InterPro" id="IPR050165">
    <property type="entry name" value="DHAD_IlvD/Edd"/>
</dbReference>
<evidence type="ECO:0000313" key="22">
    <source>
        <dbReference type="EMBL" id="CAE7211527.1"/>
    </source>
</evidence>
<evidence type="ECO:0000256" key="4">
    <source>
        <dbReference type="ARBA" id="ARBA00022714"/>
    </source>
</evidence>
<dbReference type="PROSITE" id="PS50889">
    <property type="entry name" value="S4"/>
    <property type="match status" value="1"/>
</dbReference>
<dbReference type="Proteomes" id="UP000601435">
    <property type="component" value="Unassembled WGS sequence"/>
</dbReference>
<dbReference type="EC" id="4.2.1.9" evidence="14"/>
<feature type="domain" description="RNA-binding S4" evidence="20">
    <location>
        <begin position="3"/>
        <end position="38"/>
    </location>
</feature>
<gene>
    <name evidence="22" type="primary">ilvD</name>
    <name evidence="22" type="ORF">SNEC2469_LOCUS2173</name>
</gene>
<evidence type="ECO:0000256" key="6">
    <source>
        <dbReference type="ARBA" id="ARBA00022842"/>
    </source>
</evidence>
<dbReference type="GO" id="GO:0051537">
    <property type="term" value="F:2 iron, 2 sulfur cluster binding"/>
    <property type="evidence" value="ECO:0007669"/>
    <property type="project" value="UniProtKB-KW"/>
</dbReference>
<dbReference type="Pfam" id="PF24877">
    <property type="entry name" value="ILV_EDD_C"/>
    <property type="match status" value="1"/>
</dbReference>
<dbReference type="InterPro" id="IPR000581">
    <property type="entry name" value="ILV_EDD_N"/>
</dbReference>
<comment type="cofactor">
    <cofactor evidence="1">
        <name>Mg(2+)</name>
        <dbReference type="ChEBI" id="CHEBI:18420"/>
    </cofactor>
</comment>
<dbReference type="Gene3D" id="3.50.30.80">
    <property type="entry name" value="IlvD/EDD C-terminal domain-like"/>
    <property type="match status" value="1"/>
</dbReference>
<dbReference type="SUPFAM" id="SSF143975">
    <property type="entry name" value="IlvD/EDD N-terminal domain-like"/>
    <property type="match status" value="1"/>
</dbReference>
<comment type="pathway">
    <text evidence="12">Amino-acid biosynthesis; L-valine biosynthesis; L-valine from pyruvate: step 3/4.</text>
</comment>
<keyword evidence="4" id="KW-0001">2Fe-2S</keyword>
<evidence type="ECO:0000256" key="14">
    <source>
        <dbReference type="ARBA" id="ARBA00029490"/>
    </source>
</evidence>
<keyword evidence="9" id="KW-0456">Lyase</keyword>
<evidence type="ECO:0000259" key="19">
    <source>
        <dbReference type="Pfam" id="PF00920"/>
    </source>
</evidence>
<organism evidence="22 23">
    <name type="scientific">Symbiodinium necroappetens</name>
    <dbReference type="NCBI Taxonomy" id="1628268"/>
    <lineage>
        <taxon>Eukaryota</taxon>
        <taxon>Sar</taxon>
        <taxon>Alveolata</taxon>
        <taxon>Dinophyceae</taxon>
        <taxon>Suessiales</taxon>
        <taxon>Symbiodiniaceae</taxon>
        <taxon>Symbiodinium</taxon>
    </lineage>
</organism>
<dbReference type="Pfam" id="PF00920">
    <property type="entry name" value="ILVD_EDD_N"/>
    <property type="match status" value="1"/>
</dbReference>
<evidence type="ECO:0000256" key="10">
    <source>
        <dbReference type="ARBA" id="ARBA00023304"/>
    </source>
</evidence>
<dbReference type="GO" id="GO:0009099">
    <property type="term" value="P:L-valine biosynthetic process"/>
    <property type="evidence" value="ECO:0007669"/>
    <property type="project" value="UniProtKB-UniPathway"/>
</dbReference>
<evidence type="ECO:0000259" key="20">
    <source>
        <dbReference type="Pfam" id="PF01479"/>
    </source>
</evidence>
<keyword evidence="10" id="KW-0100">Branched-chain amino acid biosynthesis</keyword>
<evidence type="ECO:0000256" key="5">
    <source>
        <dbReference type="ARBA" id="ARBA00022723"/>
    </source>
</evidence>
<dbReference type="InterPro" id="IPR037237">
    <property type="entry name" value="IlvD/EDD_N"/>
</dbReference>
<dbReference type="SUPFAM" id="SSF55174">
    <property type="entry name" value="Alpha-L RNA-binding motif"/>
    <property type="match status" value="1"/>
</dbReference>
<dbReference type="GO" id="GO:0009097">
    <property type="term" value="P:isoleucine biosynthetic process"/>
    <property type="evidence" value="ECO:0007669"/>
    <property type="project" value="UniProtKB-UniPathway"/>
</dbReference>
<dbReference type="Gene3D" id="3.10.290.10">
    <property type="entry name" value="RNA-binding S4 domain"/>
    <property type="match status" value="1"/>
</dbReference>
<feature type="compositionally biased region" description="Low complexity" evidence="18">
    <location>
        <begin position="297"/>
        <end position="312"/>
    </location>
</feature>
<evidence type="ECO:0000256" key="1">
    <source>
        <dbReference type="ARBA" id="ARBA00001946"/>
    </source>
</evidence>
<evidence type="ECO:0000256" key="11">
    <source>
        <dbReference type="ARBA" id="ARBA00029304"/>
    </source>
</evidence>
<evidence type="ECO:0000256" key="13">
    <source>
        <dbReference type="ARBA" id="ARBA00029437"/>
    </source>
</evidence>
<dbReference type="GO" id="GO:0046872">
    <property type="term" value="F:metal ion binding"/>
    <property type="evidence" value="ECO:0007669"/>
    <property type="project" value="UniProtKB-KW"/>
</dbReference>
<keyword evidence="17" id="KW-0694">RNA-binding</keyword>
<comment type="catalytic activity">
    <reaction evidence="16">
        <text>(2R,3R)-2,3-dihydroxy-3-methylpentanoate = (S)-3-methyl-2-oxopentanoate + H2O</text>
        <dbReference type="Rhea" id="RHEA:27694"/>
        <dbReference type="ChEBI" id="CHEBI:15377"/>
        <dbReference type="ChEBI" id="CHEBI:35146"/>
        <dbReference type="ChEBI" id="CHEBI:49258"/>
        <dbReference type="EC" id="4.2.1.9"/>
    </reaction>
    <physiologicalReaction direction="left-to-right" evidence="16">
        <dbReference type="Rhea" id="RHEA:27695"/>
    </physiologicalReaction>
</comment>
<evidence type="ECO:0000256" key="15">
    <source>
        <dbReference type="ARBA" id="ARBA00034078"/>
    </source>
</evidence>
<dbReference type="PROSITE" id="PS00886">
    <property type="entry name" value="ILVD_EDD_1"/>
    <property type="match status" value="1"/>
</dbReference>
<comment type="cofactor">
    <cofactor evidence="15">
        <name>[2Fe-2S] cluster</name>
        <dbReference type="ChEBI" id="CHEBI:190135"/>
    </cofactor>
</comment>
<dbReference type="GO" id="GO:0009982">
    <property type="term" value="F:pseudouridine synthase activity"/>
    <property type="evidence" value="ECO:0007669"/>
    <property type="project" value="InterPro"/>
</dbReference>
<dbReference type="InterPro" id="IPR004404">
    <property type="entry name" value="DihydroxyA_deHydtase"/>
</dbReference>
<feature type="domain" description="Dihydroxy-acid/6-phosphogluconate dehydratase N-terminal" evidence="19">
    <location>
        <begin position="831"/>
        <end position="1150"/>
    </location>
</feature>
<dbReference type="NCBIfam" id="TIGR00110">
    <property type="entry name" value="ilvD"/>
    <property type="match status" value="1"/>
</dbReference>
<dbReference type="CDD" id="cd00165">
    <property type="entry name" value="S4"/>
    <property type="match status" value="1"/>
</dbReference>
<dbReference type="PROSITE" id="PS00887">
    <property type="entry name" value="ILVD_EDD_2"/>
    <property type="match status" value="1"/>
</dbReference>
<dbReference type="InterPro" id="IPR036986">
    <property type="entry name" value="S4_RNA-bd_sf"/>
</dbReference>
<protein>
    <recommendedName>
        <fullName evidence="14">dihydroxy-acid dehydratase</fullName>
        <ecNumber evidence="14">4.2.1.9</ecNumber>
    </recommendedName>
</protein>
<evidence type="ECO:0000256" key="16">
    <source>
        <dbReference type="ARBA" id="ARBA00052865"/>
    </source>
</evidence>
<dbReference type="NCBIfam" id="NF002068">
    <property type="entry name" value="PRK00911.1"/>
    <property type="match status" value="1"/>
</dbReference>
<dbReference type="InterPro" id="IPR056740">
    <property type="entry name" value="ILV_EDD_C"/>
</dbReference>
<dbReference type="SUPFAM" id="SSF52540">
    <property type="entry name" value="P-loop containing nucleoside triphosphate hydrolases"/>
    <property type="match status" value="1"/>
</dbReference>
<dbReference type="OrthoDB" id="3851628at2759"/>
<evidence type="ECO:0000256" key="18">
    <source>
        <dbReference type="SAM" id="MobiDB-lite"/>
    </source>
</evidence>
<evidence type="ECO:0000256" key="2">
    <source>
        <dbReference type="ARBA" id="ARBA00006486"/>
    </source>
</evidence>
<keyword evidence="8" id="KW-0411">Iron-sulfur</keyword>
<dbReference type="PANTHER" id="PTHR21000:SF5">
    <property type="entry name" value="DIHYDROXY-ACID DEHYDRATASE, MITOCHONDRIAL"/>
    <property type="match status" value="1"/>
</dbReference>
<sequence length="1297" mass="141324">AERLGILCARIGLCSRNEAAKYARLGQILVDGQPAKSGAALVPSTAAIELTPRARRMQDDKVTILLHKPAHYASCRAGKGVPLARKLLVPENRAPSCRTRHDPRQLSKLDAADVLDEATSGALLFSQDGRVSTTVARDPLVEKEYDIVTTGEVTSGQLSALQLNLRTFCEQEAHVRVVPGYIPRAEKARMLKEDAAAVVEEAKPSTSSRLQVVFSGTVTSSALRQMCAQAGLLLFRVSRVRVGSVRLGNLVPGQWTVVPGVEALLRQRCQVSIEEKGRNRPCVSELPANGCGTVATTSLTSSSPGSLDSGDPNDYPRLSNDSEILQAERAGSLKKMVLCGPSRNGKSTLAEALRQLCKPDTPVRPPGFEVTHDPAVPCTQGAAAVLFPDEKLLLMDSEGVSHSTSFKNAQMSKNLLALTYFSNTLFLWNDRNVLDDAFKDAMSMLALLMEEMQMHGCKPGLVYIRRDDSDVDDLTEMTAVRLPSPKRQDREAIENYAFGGERYQSEFKNACKRLLSTLKSLGAERPALQLSEIRDWLQYSDLSENSKSTRKEILEVKFDKLIRAHAPQALLSPEKPESAEKGWLWAHAHGWNEQFERDCYNNFWRDAEAFLVSLPDLRKGLDCYIQREMNLQQLEDLAPILDKDSKRLARDMGWDDNRLADEFNKRISRCRLPSGRSMSGDLMEGSKTYQKLLKQNAQLCKRIRNKHRVTKTKLSIVRMYATREEEKACVMGAAGGALAEYLMAGYEPVEERQLFRWRLWGSSFESPGHPVSGSVASSQADSVSRSSGMATIEYDDGGINRTSKALTQPKSQGASQAMLHAVGMKKEDLNKAQVGICSVWYQGNPCNMHLLSLGDDVKKEVDKDPKMYGFQFNTIGVSDGMSMGTKGMMYSLPSREIIADSIESVMGAQFYDALVTIPGCDKNMPGCVMAMIRMNRPSLMLYGGTIASGRSCKGEDLDIVSTFEAYGKFIAGTISDEDRADIVRNACPGPGACGGMYTANTMATATEALGLSLPYSSSSPATSPEKRAECERAAKCVKAMLERNLKPSDIVTKKSFENAIVLVNALGGSTNAVLHLLAIAATAGIELNIDDFQRISDKTSLVADLKPSGKYRMEDVHRIGGIPAVMKYLLKLGWLHGDCLTCTGQTLAQNLASVPDLDFGAQSVMLPLEKCIQKTGNIKILRGNLCVDGAVAKITGKEGTSFTGKANVFDSEELMLKGLEQGKINKGDFIVIRYEGPKGGPGMREMLTPTSAIMGAGLGKYVALMTDGRFSGGSHGFIIGHVSPEAFTGGGIALIQN</sequence>
<dbReference type="GO" id="GO:0001522">
    <property type="term" value="P:pseudouridine synthesis"/>
    <property type="evidence" value="ECO:0007669"/>
    <property type="project" value="InterPro"/>
</dbReference>
<evidence type="ECO:0000256" key="3">
    <source>
        <dbReference type="ARBA" id="ARBA00022605"/>
    </source>
</evidence>
<keyword evidence="5" id="KW-0479">Metal-binding</keyword>
<dbReference type="InterPro" id="IPR042096">
    <property type="entry name" value="Dihydro-acid_dehy_C"/>
</dbReference>
<evidence type="ECO:0000259" key="21">
    <source>
        <dbReference type="Pfam" id="PF24877"/>
    </source>
</evidence>
<reference evidence="22" key="1">
    <citation type="submission" date="2021-02" db="EMBL/GenBank/DDBJ databases">
        <authorList>
            <person name="Dougan E. K."/>
            <person name="Rhodes N."/>
            <person name="Thang M."/>
            <person name="Chan C."/>
        </authorList>
    </citation>
    <scope>NUCLEOTIDE SEQUENCE</scope>
</reference>
<comment type="catalytic activity">
    <reaction evidence="11">
        <text>(2R)-2,3-dihydroxy-3-methylbutanoate = 3-methyl-2-oxobutanoate + H2O</text>
        <dbReference type="Rhea" id="RHEA:24809"/>
        <dbReference type="ChEBI" id="CHEBI:11851"/>
        <dbReference type="ChEBI" id="CHEBI:15377"/>
        <dbReference type="ChEBI" id="CHEBI:49072"/>
        <dbReference type="EC" id="4.2.1.9"/>
    </reaction>
    <physiologicalReaction direction="left-to-right" evidence="11">
        <dbReference type="Rhea" id="RHEA:24810"/>
    </physiologicalReaction>
</comment>
<dbReference type="Pfam" id="PF01479">
    <property type="entry name" value="S4"/>
    <property type="match status" value="1"/>
</dbReference>
<dbReference type="Gene3D" id="3.30.2350.10">
    <property type="entry name" value="Pseudouridine synthase"/>
    <property type="match status" value="1"/>
</dbReference>
<keyword evidence="7" id="KW-0408">Iron</keyword>
<dbReference type="InterPro" id="IPR027417">
    <property type="entry name" value="P-loop_NTPase"/>
</dbReference>
<feature type="non-terminal residue" evidence="22">
    <location>
        <position position="1"/>
    </location>
</feature>
<comment type="similarity">
    <text evidence="2">Belongs to the IlvD/Edd family.</text>
</comment>
<dbReference type="InterPro" id="IPR020103">
    <property type="entry name" value="PsdUridine_synth_cat_dom_sf"/>
</dbReference>
<dbReference type="Gene3D" id="3.40.50.300">
    <property type="entry name" value="P-loop containing nucleotide triphosphate hydrolases"/>
    <property type="match status" value="1"/>
</dbReference>
<dbReference type="SUPFAM" id="SSF52016">
    <property type="entry name" value="LeuD/IlvD-like"/>
    <property type="match status" value="1"/>
</dbReference>
<dbReference type="GO" id="GO:0004160">
    <property type="term" value="F:dihydroxy-acid dehydratase activity"/>
    <property type="evidence" value="ECO:0007669"/>
    <property type="project" value="UniProtKB-EC"/>
</dbReference>
<comment type="caution">
    <text evidence="22">The sequence shown here is derived from an EMBL/GenBank/DDBJ whole genome shotgun (WGS) entry which is preliminary data.</text>
</comment>
<evidence type="ECO:0000256" key="12">
    <source>
        <dbReference type="ARBA" id="ARBA00029436"/>
    </source>
</evidence>
<dbReference type="UniPathway" id="UPA00049">
    <property type="reaction ID" value="UER00061"/>
</dbReference>
<dbReference type="FunFam" id="3.50.30.80:FF:000001">
    <property type="entry name" value="Dihydroxy-acid dehydratase"/>
    <property type="match status" value="1"/>
</dbReference>
<keyword evidence="6" id="KW-0460">Magnesium</keyword>
<name>A0A812JL23_9DINO</name>
<keyword evidence="3" id="KW-0028">Amino-acid biosynthesis</keyword>
<accession>A0A812JL23</accession>
<dbReference type="InterPro" id="IPR020558">
    <property type="entry name" value="DiOHA_6PGluconate_deHydtase_CS"/>
</dbReference>
<evidence type="ECO:0000256" key="17">
    <source>
        <dbReference type="PROSITE-ProRule" id="PRU00182"/>
    </source>
</evidence>
<feature type="domain" description="Dihydroxy-acid/6-phosphogluconate dehydratase C-terminal" evidence="21">
    <location>
        <begin position="1164"/>
        <end position="1297"/>
    </location>
</feature>
<evidence type="ECO:0000256" key="9">
    <source>
        <dbReference type="ARBA" id="ARBA00023239"/>
    </source>
</evidence>
<dbReference type="UniPathway" id="UPA00047">
    <property type="reaction ID" value="UER00057"/>
</dbReference>
<evidence type="ECO:0000256" key="7">
    <source>
        <dbReference type="ARBA" id="ARBA00023004"/>
    </source>
</evidence>
<dbReference type="SUPFAM" id="SSF55120">
    <property type="entry name" value="Pseudouridine synthase"/>
    <property type="match status" value="1"/>
</dbReference>
<keyword evidence="23" id="KW-1185">Reference proteome</keyword>
<feature type="region of interest" description="Disordered" evidence="18">
    <location>
        <begin position="295"/>
        <end position="319"/>
    </location>
</feature>
<comment type="pathway">
    <text evidence="13">Amino-acid biosynthesis; L-isoleucine biosynthesis; L-isoleucine from 2-oxobutanoate: step 3/4.</text>
</comment>
<dbReference type="GO" id="GO:0003723">
    <property type="term" value="F:RNA binding"/>
    <property type="evidence" value="ECO:0007669"/>
    <property type="project" value="UniProtKB-KW"/>
</dbReference>
<dbReference type="PANTHER" id="PTHR21000">
    <property type="entry name" value="DIHYDROXY-ACID DEHYDRATASE DAD"/>
    <property type="match status" value="1"/>
</dbReference>
<proteinExistence type="inferred from homology"/>
<feature type="non-terminal residue" evidence="22">
    <location>
        <position position="1297"/>
    </location>
</feature>